<name>A0A838B8J5_9HYPH</name>
<proteinExistence type="inferred from homology"/>
<keyword evidence="9" id="KW-1185">Reference proteome</keyword>
<feature type="compositionally biased region" description="Polar residues" evidence="5">
    <location>
        <begin position="1"/>
        <end position="10"/>
    </location>
</feature>
<organism evidence="8 9">
    <name type="scientific">Mesorhizobium neociceri</name>
    <dbReference type="NCBI Taxonomy" id="1307853"/>
    <lineage>
        <taxon>Bacteria</taxon>
        <taxon>Pseudomonadati</taxon>
        <taxon>Pseudomonadota</taxon>
        <taxon>Alphaproteobacteria</taxon>
        <taxon>Hyphomicrobiales</taxon>
        <taxon>Phyllobacteriaceae</taxon>
        <taxon>Mesorhizobium</taxon>
    </lineage>
</organism>
<feature type="compositionally biased region" description="Basic residues" evidence="5">
    <location>
        <begin position="27"/>
        <end position="36"/>
    </location>
</feature>
<evidence type="ECO:0000256" key="1">
    <source>
        <dbReference type="ARBA" id="ARBA00001947"/>
    </source>
</evidence>
<dbReference type="Gene3D" id="3.30.830.10">
    <property type="entry name" value="Metalloenzyme, LuxS/M16 peptidase-like"/>
    <property type="match status" value="2"/>
</dbReference>
<dbReference type="GO" id="GO:0004222">
    <property type="term" value="F:metalloendopeptidase activity"/>
    <property type="evidence" value="ECO:0007669"/>
    <property type="project" value="InterPro"/>
</dbReference>
<comment type="caution">
    <text evidence="8">The sequence shown here is derived from an EMBL/GenBank/DDBJ whole genome shotgun (WGS) entry which is preliminary data.</text>
</comment>
<dbReference type="AlphaFoldDB" id="A0A838B8J5"/>
<dbReference type="PANTHER" id="PTHR11851:SF49">
    <property type="entry name" value="MITOCHONDRIAL-PROCESSING PEPTIDASE SUBUNIT ALPHA"/>
    <property type="match status" value="1"/>
</dbReference>
<keyword evidence="3" id="KW-0378">Hydrolase</keyword>
<evidence type="ECO:0000256" key="2">
    <source>
        <dbReference type="ARBA" id="ARBA00007261"/>
    </source>
</evidence>
<dbReference type="InterPro" id="IPR001431">
    <property type="entry name" value="Pept_M16_Zn_BS"/>
</dbReference>
<evidence type="ECO:0000259" key="6">
    <source>
        <dbReference type="Pfam" id="PF00675"/>
    </source>
</evidence>
<feature type="region of interest" description="Disordered" evidence="5">
    <location>
        <begin position="1"/>
        <end position="52"/>
    </location>
</feature>
<dbReference type="EMBL" id="JACDTY010000009">
    <property type="protein sequence ID" value="MBA1142462.1"/>
    <property type="molecule type" value="Genomic_DNA"/>
</dbReference>
<dbReference type="Proteomes" id="UP000558284">
    <property type="component" value="Unassembled WGS sequence"/>
</dbReference>
<gene>
    <name evidence="8" type="ORF">H0241_19715</name>
</gene>
<dbReference type="Pfam" id="PF05193">
    <property type="entry name" value="Peptidase_M16_C"/>
    <property type="match status" value="1"/>
</dbReference>
<feature type="domain" description="Peptidase M16 N-terminal" evidence="6">
    <location>
        <begin position="117"/>
        <end position="262"/>
    </location>
</feature>
<evidence type="ECO:0000256" key="3">
    <source>
        <dbReference type="ARBA" id="ARBA00023049"/>
    </source>
</evidence>
<dbReference type="SUPFAM" id="SSF63411">
    <property type="entry name" value="LuxS/MPP-like metallohydrolase"/>
    <property type="match status" value="2"/>
</dbReference>
<dbReference type="GO" id="GO:0046872">
    <property type="term" value="F:metal ion binding"/>
    <property type="evidence" value="ECO:0007669"/>
    <property type="project" value="InterPro"/>
</dbReference>
<evidence type="ECO:0000313" key="8">
    <source>
        <dbReference type="EMBL" id="MBA1142462.1"/>
    </source>
</evidence>
<evidence type="ECO:0000313" key="9">
    <source>
        <dbReference type="Proteomes" id="UP000558284"/>
    </source>
</evidence>
<reference evidence="8 9" key="1">
    <citation type="submission" date="2020-07" db="EMBL/GenBank/DDBJ databases">
        <title>Definition of the novel symbiovar canariense within Mesorhizobium novociceri, a new species of genus Mesorhizobium nodulating Cicer canariense in the Caldera de Taburiente National Park (La Palma, Canary Islands).</title>
        <authorList>
            <person name="Leon-Barrios M."/>
            <person name="Perez-Yepez J."/>
            <person name="Flores-Felix J.D."/>
            <person name="Ramirez-Baena M.H."/>
            <person name="Pulido-Suarez L."/>
            <person name="Igual J.M."/>
            <person name="Velazquez E."/>
            <person name="Peix A."/>
        </authorList>
    </citation>
    <scope>NUCLEOTIDE SEQUENCE [LARGE SCALE GENOMIC DNA]</scope>
    <source>
        <strain evidence="8 9">CCANP35</strain>
    </source>
</reference>
<dbReference type="Pfam" id="PF00675">
    <property type="entry name" value="Peptidase_M16"/>
    <property type="match status" value="1"/>
</dbReference>
<sequence length="532" mass="57503">MISAKNTAASSPDAFKDDVRAGLGKTKTARARRRPSTHLLSERGAGPQRLQNGKQITWPRYSPVTLPQAKPSIRLGLRWLCRAFIATALALTSTTAVLAASDDGKVTDFVLDNGMQVVVIPDHRAPIVTHMVWYKVGSADEQPGSSGLAHFLEHLMFKATSNHAAGELDRAAAAMGGSINGFTSSDYTAYIETVPPSGLAEMMSFEADRMRNLTLSQEVINTERDVILEERRMTTDSDPAAVLEEEVDATLWQNQPYRMPTIGWMAEVARLSGADAFSLYDKYYQPNNAVLVVSGDVDPETVKALAEMTYGKVARGPDLPPRNRPVEPTQDTKRAVLLSDVRISVPRFSTHWVVPSYHTAKPGEAEALDLLAEILGGGDGSRLYQALVVEQGIATEAGAHFHGTMLPGAGSAVLDATKFTIYGVPRGDAKLTDLKAAAEAEVARIASNGVSDDELDRAKARYVSSMIFAQDDQDTMAIIYGSTLAAGGSVKDVQEWPDRIRKVTASQIQALAARYLVPGRSTTGYLLPKTEK</sequence>
<keyword evidence="3" id="KW-0645">Protease</keyword>
<evidence type="ECO:0000259" key="7">
    <source>
        <dbReference type="Pfam" id="PF05193"/>
    </source>
</evidence>
<dbReference type="GO" id="GO:0006508">
    <property type="term" value="P:proteolysis"/>
    <property type="evidence" value="ECO:0007669"/>
    <property type="project" value="InterPro"/>
</dbReference>
<dbReference type="InterPro" id="IPR050361">
    <property type="entry name" value="MPP/UQCRC_Complex"/>
</dbReference>
<comment type="cofactor">
    <cofactor evidence="1">
        <name>Zn(2+)</name>
        <dbReference type="ChEBI" id="CHEBI:29105"/>
    </cofactor>
</comment>
<dbReference type="InterPro" id="IPR007863">
    <property type="entry name" value="Peptidase_M16_C"/>
</dbReference>
<dbReference type="InterPro" id="IPR011249">
    <property type="entry name" value="Metalloenz_LuxS/M16"/>
</dbReference>
<protein>
    <submittedName>
        <fullName evidence="8">Insulinase family protein</fullName>
    </submittedName>
</protein>
<accession>A0A838B8J5</accession>
<dbReference type="InterPro" id="IPR011765">
    <property type="entry name" value="Pept_M16_N"/>
</dbReference>
<feature type="domain" description="Peptidase M16 C-terminal" evidence="7">
    <location>
        <begin position="274"/>
        <end position="461"/>
    </location>
</feature>
<dbReference type="PROSITE" id="PS00143">
    <property type="entry name" value="INSULINASE"/>
    <property type="match status" value="1"/>
</dbReference>
<keyword evidence="3" id="KW-0482">Metalloprotease</keyword>
<evidence type="ECO:0000256" key="4">
    <source>
        <dbReference type="RuleBase" id="RU004447"/>
    </source>
</evidence>
<dbReference type="PANTHER" id="PTHR11851">
    <property type="entry name" value="METALLOPROTEASE"/>
    <property type="match status" value="1"/>
</dbReference>
<comment type="similarity">
    <text evidence="2 4">Belongs to the peptidase M16 family.</text>
</comment>
<evidence type="ECO:0000256" key="5">
    <source>
        <dbReference type="SAM" id="MobiDB-lite"/>
    </source>
</evidence>